<evidence type="ECO:0000313" key="1">
    <source>
        <dbReference type="EMBL" id="MRX10808.1"/>
    </source>
</evidence>
<dbReference type="RefSeq" id="WP_154368577.1">
    <property type="nucleotide sequence ID" value="NZ_WKJM01000024.1"/>
</dbReference>
<dbReference type="Gene3D" id="3.40.190.10">
    <property type="entry name" value="Periplasmic binding protein-like II"/>
    <property type="match status" value="1"/>
</dbReference>
<gene>
    <name evidence="1" type="ORF">GJ697_23545</name>
</gene>
<protein>
    <submittedName>
        <fullName evidence="1">Transporter substrate-binding domain-containing protein</fullName>
    </submittedName>
</protein>
<evidence type="ECO:0000313" key="2">
    <source>
        <dbReference type="Proteomes" id="UP000481037"/>
    </source>
</evidence>
<reference evidence="1 2" key="1">
    <citation type="submission" date="2019-11" db="EMBL/GenBank/DDBJ databases">
        <title>Novel species isolated from a subtropical stream in China.</title>
        <authorList>
            <person name="Lu H."/>
        </authorList>
    </citation>
    <scope>NUCLEOTIDE SEQUENCE [LARGE SCALE GENOMIC DNA]</scope>
    <source>
        <strain evidence="1 2">FT25W</strain>
    </source>
</reference>
<organism evidence="1 2">
    <name type="scientific">Duganella alba</name>
    <dbReference type="NCBI Taxonomy" id="2666081"/>
    <lineage>
        <taxon>Bacteria</taxon>
        <taxon>Pseudomonadati</taxon>
        <taxon>Pseudomonadota</taxon>
        <taxon>Betaproteobacteria</taxon>
        <taxon>Burkholderiales</taxon>
        <taxon>Oxalobacteraceae</taxon>
        <taxon>Telluria group</taxon>
        <taxon>Duganella</taxon>
    </lineage>
</organism>
<comment type="caution">
    <text evidence="1">The sequence shown here is derived from an EMBL/GenBank/DDBJ whole genome shotgun (WGS) entry which is preliminary data.</text>
</comment>
<name>A0A6L5QMZ7_9BURK</name>
<sequence length="290" mass="32526">MVDRRQFLLGGTLALGLTPARAATLVRYPQSEAEGHGNGAEHYPVRLLRMALARSGGDHVLEPTTVMMRQNRALAELAAGRVVDVLWTMTSQARERELLPVRIPLDMGLIGWRLLMIRRRDAARFGAIRKAAELQALDALQGHDWPDTDILRANHYRVQTASDYAGMFKMLESGRVDYFPRAVFEVWHEAAAFAEQGLTVAPGLALHYPSAFYFFVNKSNPALAAAIQQGLEGMLADGSYVHLFQEYFGDMIARSSLAARRVFELRNPLLSAATPLARRELWYHPADRRR</sequence>
<dbReference type="SUPFAM" id="SSF53850">
    <property type="entry name" value="Periplasmic binding protein-like II"/>
    <property type="match status" value="1"/>
</dbReference>
<accession>A0A6L5QMZ7</accession>
<keyword evidence="2" id="KW-1185">Reference proteome</keyword>
<proteinExistence type="predicted"/>
<dbReference type="EMBL" id="WKJM01000024">
    <property type="protein sequence ID" value="MRX10808.1"/>
    <property type="molecule type" value="Genomic_DNA"/>
</dbReference>
<dbReference type="AlphaFoldDB" id="A0A6L5QMZ7"/>
<dbReference type="Proteomes" id="UP000481037">
    <property type="component" value="Unassembled WGS sequence"/>
</dbReference>